<dbReference type="InterPro" id="IPR006579">
    <property type="entry name" value="Pre_C2HC_dom"/>
</dbReference>
<dbReference type="PANTHER" id="PTHR33273">
    <property type="entry name" value="DOMAIN-CONTAINING PROTEIN, PUTATIVE-RELATED"/>
    <property type="match status" value="1"/>
</dbReference>
<dbReference type="AlphaFoldDB" id="A0AAW1LSR1"/>
<accession>A0AAW1LSR1</accession>
<feature type="domain" description="Pre-C2HC" evidence="2">
    <location>
        <begin position="382"/>
        <end position="440"/>
    </location>
</feature>
<gene>
    <name evidence="3" type="ORF">QE152_g11003</name>
</gene>
<evidence type="ECO:0000313" key="3">
    <source>
        <dbReference type="EMBL" id="KAK9737057.1"/>
    </source>
</evidence>
<sequence>MLRTPPRSIATFVDAPLPESPANKNKDDLPNLTHTISERDNDSTLTPSVSHSPSGMEDLTDEQILQQIKNLQRLLEKRRGNIPVKRNLYKDLGSDEERSSKSSPVDMDGSDEERSSKSSPVDMDASFSSTTSLAGAVRNSQCRKRKGSASPSSSTPPRRFKVTAQINAKSSNTSHSTAWDHSYATQLTSRPKPSPVQQGDFDRIEVMTSQTSGQENLRPQSRRFPELPVPVQQGDFDRIEVMTSQTSGQENLRPQSRRFPELPVRTQRTVVGFQSTSSNADKTQPNSPSVVTAEKIPPIVLREKSLWAKLSTEIKRRGINFSKAQNIPDGIRIFPSTEADYRAITKFFTNDKIPYHTYQLPSEKLLNVVLRSVPVEISERDIYNDLCERGFTPDSVIRLRRTRDKAPMPLVLVKIDKKHKSIYHLKEVLSLDVTVETLKSRPTVGQCFRCQKFGHAQSRCTAPKRCVACAGDHEDDVCPRSKSEPATCANCGEEHPANYRGCSRFPKPRLQTPKPQKSPTSSGTRANEGRSYAKALSCPSRNSQSKPIASPRVQFSLGSNPTPSSLGRTYSSFDNPPSSLGRTYSSFDNPENAKVEQLMVVLEGLCAQIALR</sequence>
<feature type="region of interest" description="Disordered" evidence="1">
    <location>
        <begin position="1"/>
        <end position="62"/>
    </location>
</feature>
<feature type="compositionally biased region" description="Low complexity" evidence="1">
    <location>
        <begin position="148"/>
        <end position="157"/>
    </location>
</feature>
<organism evidence="3 4">
    <name type="scientific">Popillia japonica</name>
    <name type="common">Japanese beetle</name>
    <dbReference type="NCBI Taxonomy" id="7064"/>
    <lineage>
        <taxon>Eukaryota</taxon>
        <taxon>Metazoa</taxon>
        <taxon>Ecdysozoa</taxon>
        <taxon>Arthropoda</taxon>
        <taxon>Hexapoda</taxon>
        <taxon>Insecta</taxon>
        <taxon>Pterygota</taxon>
        <taxon>Neoptera</taxon>
        <taxon>Endopterygota</taxon>
        <taxon>Coleoptera</taxon>
        <taxon>Polyphaga</taxon>
        <taxon>Scarabaeiformia</taxon>
        <taxon>Scarabaeidae</taxon>
        <taxon>Rutelinae</taxon>
        <taxon>Popillia</taxon>
    </lineage>
</organism>
<evidence type="ECO:0000256" key="1">
    <source>
        <dbReference type="SAM" id="MobiDB-lite"/>
    </source>
</evidence>
<evidence type="ECO:0000259" key="2">
    <source>
        <dbReference type="Pfam" id="PF07530"/>
    </source>
</evidence>
<evidence type="ECO:0000313" key="4">
    <source>
        <dbReference type="Proteomes" id="UP001458880"/>
    </source>
</evidence>
<comment type="caution">
    <text evidence="3">The sequence shown here is derived from an EMBL/GenBank/DDBJ whole genome shotgun (WGS) entry which is preliminary data.</text>
</comment>
<feature type="region of interest" description="Disordered" evidence="1">
    <location>
        <begin position="86"/>
        <end position="159"/>
    </location>
</feature>
<dbReference type="EMBL" id="JASPKY010000105">
    <property type="protein sequence ID" value="KAK9737057.1"/>
    <property type="molecule type" value="Genomic_DNA"/>
</dbReference>
<feature type="compositionally biased region" description="Polar residues" evidence="1">
    <location>
        <begin position="513"/>
        <end position="525"/>
    </location>
</feature>
<feature type="compositionally biased region" description="Basic and acidic residues" evidence="1">
    <location>
        <begin position="88"/>
        <end position="100"/>
    </location>
</feature>
<protein>
    <submittedName>
        <fullName evidence="3">Zinc finger associated protein</fullName>
    </submittedName>
</protein>
<reference evidence="3 4" key="1">
    <citation type="journal article" date="2024" name="BMC Genomics">
        <title>De novo assembly and annotation of Popillia japonica's genome with initial clues to its potential as an invasive pest.</title>
        <authorList>
            <person name="Cucini C."/>
            <person name="Boschi S."/>
            <person name="Funari R."/>
            <person name="Cardaioli E."/>
            <person name="Iannotti N."/>
            <person name="Marturano G."/>
            <person name="Paoli F."/>
            <person name="Bruttini M."/>
            <person name="Carapelli A."/>
            <person name="Frati F."/>
            <person name="Nardi F."/>
        </authorList>
    </citation>
    <scope>NUCLEOTIDE SEQUENCE [LARGE SCALE GENOMIC DNA]</scope>
    <source>
        <strain evidence="3">DMR45628</strain>
    </source>
</reference>
<dbReference type="Proteomes" id="UP001458880">
    <property type="component" value="Unassembled WGS sequence"/>
</dbReference>
<feature type="compositionally biased region" description="Polar residues" evidence="1">
    <location>
        <begin position="556"/>
        <end position="577"/>
    </location>
</feature>
<name>A0AAW1LSR1_POPJA</name>
<feature type="region of interest" description="Disordered" evidence="1">
    <location>
        <begin position="502"/>
        <end position="577"/>
    </location>
</feature>
<proteinExistence type="predicted"/>
<keyword evidence="4" id="KW-1185">Reference proteome</keyword>
<feature type="compositionally biased region" description="Polar residues" evidence="1">
    <location>
        <begin position="43"/>
        <end position="53"/>
    </location>
</feature>
<dbReference type="Pfam" id="PF07530">
    <property type="entry name" value="PRE_C2HC"/>
    <property type="match status" value="1"/>
</dbReference>
<dbReference type="PANTHER" id="PTHR33273:SF2">
    <property type="entry name" value="ENDONUCLEASE_EXONUCLEASE_PHOSPHATASE DOMAIN-CONTAINING PROTEIN"/>
    <property type="match status" value="1"/>
</dbReference>